<organism evidence="1 2">
    <name type="scientific">Pristionchus pacificus</name>
    <name type="common">Parasitic nematode worm</name>
    <dbReference type="NCBI Taxonomy" id="54126"/>
    <lineage>
        <taxon>Eukaryota</taxon>
        <taxon>Metazoa</taxon>
        <taxon>Ecdysozoa</taxon>
        <taxon>Nematoda</taxon>
        <taxon>Chromadorea</taxon>
        <taxon>Rhabditida</taxon>
        <taxon>Rhabditina</taxon>
        <taxon>Diplogasteromorpha</taxon>
        <taxon>Diplogasteroidea</taxon>
        <taxon>Neodiplogasteridae</taxon>
        <taxon>Pristionchus</taxon>
    </lineage>
</organism>
<proteinExistence type="predicted"/>
<reference evidence="2" key="1">
    <citation type="journal article" date="2008" name="Nat. Genet.">
        <title>The Pristionchus pacificus genome provides a unique perspective on nematode lifestyle and parasitism.</title>
        <authorList>
            <person name="Dieterich C."/>
            <person name="Clifton S.W."/>
            <person name="Schuster L.N."/>
            <person name="Chinwalla A."/>
            <person name="Delehaunty K."/>
            <person name="Dinkelacker I."/>
            <person name="Fulton L."/>
            <person name="Fulton R."/>
            <person name="Godfrey J."/>
            <person name="Minx P."/>
            <person name="Mitreva M."/>
            <person name="Roeseler W."/>
            <person name="Tian H."/>
            <person name="Witte H."/>
            <person name="Yang S.P."/>
            <person name="Wilson R.K."/>
            <person name="Sommer R.J."/>
        </authorList>
    </citation>
    <scope>NUCLEOTIDE SEQUENCE [LARGE SCALE GENOMIC DNA]</scope>
    <source>
        <strain evidence="2">PS312</strain>
    </source>
</reference>
<evidence type="ECO:0000313" key="1">
    <source>
        <dbReference type="EnsemblMetazoa" id="PPA43192.1"/>
    </source>
</evidence>
<accession>A0A2A6CDN5</accession>
<sequence length="64" mass="7084">MRLPVFEVYRQMIIKPMSYSRQCGICYTASPATRAVLSACGHSIYKAYASPGMPMDATVTYTVV</sequence>
<gene>
    <name evidence="1" type="primary">WBGene00281561</name>
</gene>
<keyword evidence="2" id="KW-1185">Reference proteome</keyword>
<reference evidence="1" key="2">
    <citation type="submission" date="2022-06" db="UniProtKB">
        <authorList>
            <consortium name="EnsemblMetazoa"/>
        </authorList>
    </citation>
    <scope>IDENTIFICATION</scope>
    <source>
        <strain evidence="1">PS312</strain>
    </source>
</reference>
<dbReference type="Proteomes" id="UP000005239">
    <property type="component" value="Unassembled WGS sequence"/>
</dbReference>
<name>A0A2A6CDN5_PRIPA</name>
<protein>
    <submittedName>
        <fullName evidence="1">Uncharacterized protein</fullName>
    </submittedName>
</protein>
<evidence type="ECO:0000313" key="2">
    <source>
        <dbReference type="Proteomes" id="UP000005239"/>
    </source>
</evidence>
<dbReference type="AlphaFoldDB" id="A0A2A6CDN5"/>
<dbReference type="EnsemblMetazoa" id="PPA43192.1">
    <property type="protein sequence ID" value="PPA43192.1"/>
    <property type="gene ID" value="WBGene00281561"/>
</dbReference>
<accession>A0A8R1V145</accession>